<dbReference type="AlphaFoldDB" id="A0A6A7N202"/>
<dbReference type="InterPro" id="IPR038666">
    <property type="entry name" value="SSP1_head-tail_sf"/>
</dbReference>
<dbReference type="EMBL" id="WHUG01000004">
    <property type="protein sequence ID" value="MQA39032.1"/>
    <property type="molecule type" value="Genomic_DNA"/>
</dbReference>
<accession>A0A6A7N202</accession>
<dbReference type="Gene3D" id="2.40.10.270">
    <property type="entry name" value="Bacteriophage SPP1 head-tail adaptor protein"/>
    <property type="match status" value="1"/>
</dbReference>
<evidence type="ECO:0000313" key="1">
    <source>
        <dbReference type="EMBL" id="MQA39032.1"/>
    </source>
</evidence>
<sequence length="111" mass="11883">MSLAALLDKRITLQVLGLEQDEAGQPGAEGWKNVVIEGDGKVWAGIRDLSGRELIAAGAEESVVQTIITIRHRAGIAATMRALHGAHIYNIEAVLGQDGRRLQLMCSKVLA</sequence>
<dbReference type="RefSeq" id="WP_152838330.1">
    <property type="nucleotide sequence ID" value="NZ_WHUG01000004.1"/>
</dbReference>
<gene>
    <name evidence="1" type="ORF">GEV02_12780</name>
</gene>
<evidence type="ECO:0000313" key="2">
    <source>
        <dbReference type="Proteomes" id="UP000440498"/>
    </source>
</evidence>
<dbReference type="InterPro" id="IPR008767">
    <property type="entry name" value="Phage_SPP1_head-tail_adaptor"/>
</dbReference>
<organism evidence="1 2">
    <name type="scientific">Rugamonas aquatica</name>
    <dbReference type="NCBI Taxonomy" id="2743357"/>
    <lineage>
        <taxon>Bacteria</taxon>
        <taxon>Pseudomonadati</taxon>
        <taxon>Pseudomonadota</taxon>
        <taxon>Betaproteobacteria</taxon>
        <taxon>Burkholderiales</taxon>
        <taxon>Oxalobacteraceae</taxon>
        <taxon>Telluria group</taxon>
        <taxon>Rugamonas</taxon>
    </lineage>
</organism>
<comment type="caution">
    <text evidence="1">The sequence shown here is derived from an EMBL/GenBank/DDBJ whole genome shotgun (WGS) entry which is preliminary data.</text>
</comment>
<reference evidence="1 2" key="1">
    <citation type="submission" date="2019-10" db="EMBL/GenBank/DDBJ databases">
        <title>Two novel species isolated from a subtropical stream in China.</title>
        <authorList>
            <person name="Lu H."/>
        </authorList>
    </citation>
    <scope>NUCLEOTIDE SEQUENCE [LARGE SCALE GENOMIC DNA]</scope>
    <source>
        <strain evidence="1 2">FT29W</strain>
    </source>
</reference>
<proteinExistence type="predicted"/>
<name>A0A6A7N202_9BURK</name>
<keyword evidence="2" id="KW-1185">Reference proteome</keyword>
<protein>
    <submittedName>
        <fullName evidence="1">Phage head closure protein</fullName>
    </submittedName>
</protein>
<dbReference type="Proteomes" id="UP000440498">
    <property type="component" value="Unassembled WGS sequence"/>
</dbReference>
<dbReference type="Pfam" id="PF05521">
    <property type="entry name" value="Phage_HCP"/>
    <property type="match status" value="1"/>
</dbReference>
<dbReference type="NCBIfam" id="TIGR01563">
    <property type="entry name" value="gp16_SPP1"/>
    <property type="match status" value="1"/>
</dbReference>